<dbReference type="EMBL" id="MDEO01000036">
    <property type="protein sequence ID" value="OCX13164.1"/>
    <property type="molecule type" value="Genomic_DNA"/>
</dbReference>
<dbReference type="GO" id="GO:0005694">
    <property type="term" value="C:chromosome"/>
    <property type="evidence" value="ECO:0007669"/>
    <property type="project" value="TreeGrafter"/>
</dbReference>
<dbReference type="GO" id="GO:0007059">
    <property type="term" value="P:chromosome segregation"/>
    <property type="evidence" value="ECO:0007669"/>
    <property type="project" value="TreeGrafter"/>
</dbReference>
<dbReference type="AlphaFoldDB" id="A0A1C2DEH6"/>
<proteinExistence type="predicted"/>
<name>A0A1C2DEH6_9HYPH</name>
<evidence type="ECO:0000313" key="3">
    <source>
        <dbReference type="Proteomes" id="UP000094412"/>
    </source>
</evidence>
<comment type="caution">
    <text evidence="2">The sequence shown here is derived from an EMBL/GenBank/DDBJ whole genome shotgun (WGS) entry which is preliminary data.</text>
</comment>
<keyword evidence="3" id="KW-1185">Reference proteome</keyword>
<dbReference type="InterPro" id="IPR050336">
    <property type="entry name" value="Chromosome_partition/occlusion"/>
</dbReference>
<dbReference type="PANTHER" id="PTHR33375">
    <property type="entry name" value="CHROMOSOME-PARTITIONING PROTEIN PARB-RELATED"/>
    <property type="match status" value="1"/>
</dbReference>
<dbReference type="RefSeq" id="WP_024923209.1">
    <property type="nucleotide sequence ID" value="NZ_MDEO01000036.1"/>
</dbReference>
<dbReference type="Proteomes" id="UP000094412">
    <property type="component" value="Unassembled WGS sequence"/>
</dbReference>
<sequence>MVEFKRLPLSDIFVPADRLRKVDDNKAFLIGQSVVSGELIHPVNVYRTPNGERPYTLAAGATRYRGHELHGLTEVDALVRKLDKAGARRIEIEENLFRDELSKLDRALHVIEYRRLWEEEHGKLARGNPQFSNSANLAELAETAQGHFFAQALDDLGLSRRAIERAQFIGSKLRPELLDVLRDKPEADNQRVLEQLAGLEPDRQRKVALAYADQPDIGRALHLTDPNAKAKADLSPGQKRKGTVTANFSQLSPTDRRKAFQELISRWPDDAAWAFANPLPTTKSER</sequence>
<evidence type="ECO:0000259" key="1">
    <source>
        <dbReference type="SMART" id="SM00470"/>
    </source>
</evidence>
<reference evidence="2 3" key="1">
    <citation type="submission" date="2016-08" db="EMBL/GenBank/DDBJ databases">
        <title>Whole genome sequence of Mesorhizobium sp. strain UASWS1009 isolated from industrial sewage.</title>
        <authorList>
            <person name="Crovadore J."/>
            <person name="Calmin G."/>
            <person name="Chablais R."/>
            <person name="Cochard B."/>
            <person name="Lefort F."/>
        </authorList>
    </citation>
    <scope>NUCLEOTIDE SEQUENCE [LARGE SCALE GENOMIC DNA]</scope>
    <source>
        <strain evidence="2 3">UASWS1009</strain>
    </source>
</reference>
<dbReference type="PANTHER" id="PTHR33375:SF1">
    <property type="entry name" value="CHROMOSOME-PARTITIONING PROTEIN PARB-RELATED"/>
    <property type="match status" value="1"/>
</dbReference>
<dbReference type="InterPro" id="IPR003115">
    <property type="entry name" value="ParB_N"/>
</dbReference>
<accession>A0A1C2DEH6</accession>
<protein>
    <recommendedName>
        <fullName evidence="1">ParB-like N-terminal domain-containing protein</fullName>
    </recommendedName>
</protein>
<dbReference type="SUPFAM" id="SSF110849">
    <property type="entry name" value="ParB/Sulfiredoxin"/>
    <property type="match status" value="1"/>
</dbReference>
<dbReference type="SMART" id="SM00470">
    <property type="entry name" value="ParB"/>
    <property type="match status" value="1"/>
</dbReference>
<feature type="domain" description="ParB-like N-terminal" evidence="1">
    <location>
        <begin position="5"/>
        <end position="96"/>
    </location>
</feature>
<dbReference type="STRING" id="1566387.QV13_26925"/>
<organism evidence="2 3">
    <name type="scientific">Mesorhizobium hungaricum</name>
    <dbReference type="NCBI Taxonomy" id="1566387"/>
    <lineage>
        <taxon>Bacteria</taxon>
        <taxon>Pseudomonadati</taxon>
        <taxon>Pseudomonadota</taxon>
        <taxon>Alphaproteobacteria</taxon>
        <taxon>Hyphomicrobiales</taxon>
        <taxon>Phyllobacteriaceae</taxon>
        <taxon>Mesorhizobium</taxon>
    </lineage>
</organism>
<dbReference type="InterPro" id="IPR036086">
    <property type="entry name" value="ParB/Sulfiredoxin_sf"/>
</dbReference>
<gene>
    <name evidence="2" type="ORF">QV13_26925</name>
</gene>
<evidence type="ECO:0000313" key="2">
    <source>
        <dbReference type="EMBL" id="OCX13164.1"/>
    </source>
</evidence>
<dbReference type="Pfam" id="PF02195">
    <property type="entry name" value="ParB_N"/>
    <property type="match status" value="1"/>
</dbReference>